<accession>A0ABR2ZCD8</accession>
<gene>
    <name evidence="1" type="ORF">AAF712_013943</name>
</gene>
<evidence type="ECO:0000313" key="2">
    <source>
        <dbReference type="Proteomes" id="UP001437256"/>
    </source>
</evidence>
<protein>
    <submittedName>
        <fullName evidence="1">Uncharacterized protein</fullName>
    </submittedName>
</protein>
<name>A0ABR2ZCD8_9AGAR</name>
<sequence length="611" mass="69482">MRPSQLNCMSLSPFEPFNNVAQLEKPFSRPHPSYIKVQSVRIPLFSSIIILIKFLTHIGCNISWMESVTFSRDHDGTFIMNAFLRYRSAANAIRALRNLGKPPASLDISHPSPPITSFLEICAIIIAEFAEPSRTRSALYLVKSNWSLIEPWTTFLLEQVVLTDEIPTTAQGNELLEYCITLIPTLINYPDLCRRPDIDTFDEMGALIDADPSLRGRIIRVWLKILYSDDPHPSWRRWSVLFLTGLQGCTTESLSISDEVLTQLHVDGRNPDLASRFVRILNSVLPNVSSMGEAELGYLSMFSHSIGQCLGVYSKLMLLLPLDSRRLLAVSVTKLLAGVLYKNKRIRRNSDTNDQALIEAHGIVTAGLMTLRCLFMVDETLIVDAIESGLVVAMLKAAPCYHAYAVEKERQNPKYSLGFRDTFSSISEFLIYPPVLRAFVRSLRKVDDAVLDGDGYTGEKPSWWPYWDNCRKEQNRAIRPVSTLDRQYYREIIEAYASTHSTHFTVAFHDFVQSPPNPSNLKSSIVLRDFSFDPSDLLSVEPYTLTDLDSVLDDWISNKEEKGRLRDLIDVLDLQGGYVFVGRFPRLKNVVFQIVRFREEEEEEDPYTSVD</sequence>
<proteinExistence type="predicted"/>
<dbReference type="Proteomes" id="UP001437256">
    <property type="component" value="Unassembled WGS sequence"/>
</dbReference>
<evidence type="ECO:0000313" key="1">
    <source>
        <dbReference type="EMBL" id="KAL0059316.1"/>
    </source>
</evidence>
<keyword evidence="2" id="KW-1185">Reference proteome</keyword>
<dbReference type="EMBL" id="JBBXMP010000235">
    <property type="protein sequence ID" value="KAL0059316.1"/>
    <property type="molecule type" value="Genomic_DNA"/>
</dbReference>
<organism evidence="1 2">
    <name type="scientific">Marasmius tenuissimus</name>
    <dbReference type="NCBI Taxonomy" id="585030"/>
    <lineage>
        <taxon>Eukaryota</taxon>
        <taxon>Fungi</taxon>
        <taxon>Dikarya</taxon>
        <taxon>Basidiomycota</taxon>
        <taxon>Agaricomycotina</taxon>
        <taxon>Agaricomycetes</taxon>
        <taxon>Agaricomycetidae</taxon>
        <taxon>Agaricales</taxon>
        <taxon>Marasmiineae</taxon>
        <taxon>Marasmiaceae</taxon>
        <taxon>Marasmius</taxon>
    </lineage>
</organism>
<reference evidence="1 2" key="1">
    <citation type="submission" date="2024-05" db="EMBL/GenBank/DDBJ databases">
        <title>A draft genome resource for the thread blight pathogen Marasmius tenuissimus strain MS-2.</title>
        <authorList>
            <person name="Yulfo-Soto G.E."/>
            <person name="Baruah I.K."/>
            <person name="Amoako-Attah I."/>
            <person name="Bukari Y."/>
            <person name="Meinhardt L.W."/>
            <person name="Bailey B.A."/>
            <person name="Cohen S.P."/>
        </authorList>
    </citation>
    <scope>NUCLEOTIDE SEQUENCE [LARGE SCALE GENOMIC DNA]</scope>
    <source>
        <strain evidence="1 2">MS-2</strain>
    </source>
</reference>
<comment type="caution">
    <text evidence="1">The sequence shown here is derived from an EMBL/GenBank/DDBJ whole genome shotgun (WGS) entry which is preliminary data.</text>
</comment>